<protein>
    <submittedName>
        <fullName evidence="1">Uncharacterized protein</fullName>
    </submittedName>
</protein>
<organism evidence="1 2">
    <name type="scientific">Penicillium nordicum</name>
    <dbReference type="NCBI Taxonomy" id="229535"/>
    <lineage>
        <taxon>Eukaryota</taxon>
        <taxon>Fungi</taxon>
        <taxon>Dikarya</taxon>
        <taxon>Ascomycota</taxon>
        <taxon>Pezizomycotina</taxon>
        <taxon>Eurotiomycetes</taxon>
        <taxon>Eurotiomycetidae</taxon>
        <taxon>Eurotiales</taxon>
        <taxon>Aspergillaceae</taxon>
        <taxon>Penicillium</taxon>
    </lineage>
</organism>
<dbReference type="Proteomes" id="UP000037696">
    <property type="component" value="Unassembled WGS sequence"/>
</dbReference>
<name>A0A0M8P8Q1_9EURO</name>
<accession>A0A0M8P8Q1</accession>
<comment type="caution">
    <text evidence="1">The sequence shown here is derived from an EMBL/GenBank/DDBJ whole genome shotgun (WGS) entry which is preliminary data.</text>
</comment>
<reference evidence="1 2" key="1">
    <citation type="submission" date="2015-08" db="EMBL/GenBank/DDBJ databases">
        <title>Genome sequencing of Penicillium nordicum.</title>
        <authorList>
            <person name="Nguyen H.D."/>
            <person name="Seifert K.A."/>
        </authorList>
    </citation>
    <scope>NUCLEOTIDE SEQUENCE [LARGE SCALE GENOMIC DNA]</scope>
    <source>
        <strain evidence="1 2">DAOMC 185683</strain>
    </source>
</reference>
<keyword evidence="2" id="KW-1185">Reference proteome</keyword>
<dbReference type="AlphaFoldDB" id="A0A0M8P8Q1"/>
<sequence>MQGNGLWSGIELPEMAGGDIANMMAFMVLQGHKTAESLLRPRDLPIFFKFTSDSLQIQFRFTSDSFQI</sequence>
<dbReference type="EMBL" id="LHQQ01000014">
    <property type="protein sequence ID" value="KOS47596.1"/>
    <property type="molecule type" value="Genomic_DNA"/>
</dbReference>
<proteinExistence type="predicted"/>
<evidence type="ECO:0000313" key="1">
    <source>
        <dbReference type="EMBL" id="KOS47596.1"/>
    </source>
</evidence>
<evidence type="ECO:0000313" key="2">
    <source>
        <dbReference type="Proteomes" id="UP000037696"/>
    </source>
</evidence>
<gene>
    <name evidence="1" type="ORF">ACN38_g1414</name>
</gene>